<evidence type="ECO:0000313" key="1">
    <source>
        <dbReference type="EMBL" id="KAG0418338.1"/>
    </source>
</evidence>
<comment type="caution">
    <text evidence="1">The sequence shown here is derived from an EMBL/GenBank/DDBJ whole genome shotgun (WGS) entry which is preliminary data.</text>
</comment>
<sequence length="103" mass="11371">MHTTERIRDVAGHAGWYDIGYNFLIGGNGLVFEGRGWDYVGAHTVGFNNKSVSLGFVGDYSDKVPNIEMLQAAVRLIEFASSSAGSLAKMTPFLWSHMMRRGQ</sequence>
<evidence type="ECO:0000313" key="2">
    <source>
        <dbReference type="Proteomes" id="UP000805193"/>
    </source>
</evidence>
<protein>
    <submittedName>
        <fullName evidence="1">Uncharacterized protein</fullName>
    </submittedName>
</protein>
<proteinExistence type="predicted"/>
<keyword evidence="2" id="KW-1185">Reference proteome</keyword>
<name>A0AC60PEB5_IXOPE</name>
<dbReference type="EMBL" id="JABSTQ010010742">
    <property type="protein sequence ID" value="KAG0418338.1"/>
    <property type="molecule type" value="Genomic_DNA"/>
</dbReference>
<organism evidence="1 2">
    <name type="scientific">Ixodes persulcatus</name>
    <name type="common">Taiga tick</name>
    <dbReference type="NCBI Taxonomy" id="34615"/>
    <lineage>
        <taxon>Eukaryota</taxon>
        <taxon>Metazoa</taxon>
        <taxon>Ecdysozoa</taxon>
        <taxon>Arthropoda</taxon>
        <taxon>Chelicerata</taxon>
        <taxon>Arachnida</taxon>
        <taxon>Acari</taxon>
        <taxon>Parasitiformes</taxon>
        <taxon>Ixodida</taxon>
        <taxon>Ixodoidea</taxon>
        <taxon>Ixodidae</taxon>
        <taxon>Ixodinae</taxon>
        <taxon>Ixodes</taxon>
    </lineage>
</organism>
<gene>
    <name evidence="1" type="ORF">HPB47_004938</name>
</gene>
<dbReference type="Proteomes" id="UP000805193">
    <property type="component" value="Unassembled WGS sequence"/>
</dbReference>
<reference evidence="1 2" key="1">
    <citation type="journal article" date="2020" name="Cell">
        <title>Large-Scale Comparative Analyses of Tick Genomes Elucidate Their Genetic Diversity and Vector Capacities.</title>
        <authorList>
            <consortium name="Tick Genome and Microbiome Consortium (TIGMIC)"/>
            <person name="Jia N."/>
            <person name="Wang J."/>
            <person name="Shi W."/>
            <person name="Du L."/>
            <person name="Sun Y."/>
            <person name="Zhan W."/>
            <person name="Jiang J.F."/>
            <person name="Wang Q."/>
            <person name="Zhang B."/>
            <person name="Ji P."/>
            <person name="Bell-Sakyi L."/>
            <person name="Cui X.M."/>
            <person name="Yuan T.T."/>
            <person name="Jiang B.G."/>
            <person name="Yang W.F."/>
            <person name="Lam T.T."/>
            <person name="Chang Q.C."/>
            <person name="Ding S.J."/>
            <person name="Wang X.J."/>
            <person name="Zhu J.G."/>
            <person name="Ruan X.D."/>
            <person name="Zhao L."/>
            <person name="Wei J.T."/>
            <person name="Ye R.Z."/>
            <person name="Que T.C."/>
            <person name="Du C.H."/>
            <person name="Zhou Y.H."/>
            <person name="Cheng J.X."/>
            <person name="Dai P.F."/>
            <person name="Guo W.B."/>
            <person name="Han X.H."/>
            <person name="Huang E.J."/>
            <person name="Li L.F."/>
            <person name="Wei W."/>
            <person name="Gao Y.C."/>
            <person name="Liu J.Z."/>
            <person name="Shao H.Z."/>
            <person name="Wang X."/>
            <person name="Wang C.C."/>
            <person name="Yang T.C."/>
            <person name="Huo Q.B."/>
            <person name="Li W."/>
            <person name="Chen H.Y."/>
            <person name="Chen S.E."/>
            <person name="Zhou L.G."/>
            <person name="Ni X.B."/>
            <person name="Tian J.H."/>
            <person name="Sheng Y."/>
            <person name="Liu T."/>
            <person name="Pan Y.S."/>
            <person name="Xia L.Y."/>
            <person name="Li J."/>
            <person name="Zhao F."/>
            <person name="Cao W.C."/>
        </authorList>
    </citation>
    <scope>NUCLEOTIDE SEQUENCE [LARGE SCALE GENOMIC DNA]</scope>
    <source>
        <strain evidence="1">Iper-2018</strain>
    </source>
</reference>
<accession>A0AC60PEB5</accession>